<evidence type="ECO:0000313" key="2">
    <source>
        <dbReference type="Proteomes" id="UP000022311"/>
    </source>
</evidence>
<dbReference type="Proteomes" id="UP000022311">
    <property type="component" value="Unassembled WGS sequence"/>
</dbReference>
<proteinExistence type="predicted"/>
<comment type="caution">
    <text evidence="1">The sequence shown here is derived from an EMBL/GenBank/DDBJ whole genome shotgun (WGS) entry which is preliminary data.</text>
</comment>
<sequence length="50" mass="5825">MPSGDRDSILALLRTNNLSSDQKMAGFSHDELTQNLPFYFMLRQLRQFYG</sequence>
<reference evidence="1 2" key="1">
    <citation type="submission" date="2014-01" db="EMBL/GenBank/DDBJ databases">
        <authorList>
            <person name="Durkin A.S."/>
            <person name="McCorrison J."/>
            <person name="Torralba M."/>
            <person name="Gillis M."/>
            <person name="Haft D.H."/>
            <person name="Methe B."/>
            <person name="Sutton G."/>
            <person name="Nelson K.E."/>
        </authorList>
    </citation>
    <scope>NUCLEOTIDE SEQUENCE [LARGE SCALE GENOMIC DNA]</scope>
    <source>
        <strain evidence="1 2">205/92</strain>
    </source>
</reference>
<dbReference type="EMBL" id="JALD01000052">
    <property type="protein sequence ID" value="EUD10388.1"/>
    <property type="molecule type" value="Genomic_DNA"/>
</dbReference>
<name>A0AAV3M3N4_9GAMM</name>
<organism evidence="1 2">
    <name type="scientific">Providencia alcalifaciens 205/92</name>
    <dbReference type="NCBI Taxonomy" id="1256988"/>
    <lineage>
        <taxon>Bacteria</taxon>
        <taxon>Pseudomonadati</taxon>
        <taxon>Pseudomonadota</taxon>
        <taxon>Gammaproteobacteria</taxon>
        <taxon>Enterobacterales</taxon>
        <taxon>Morganellaceae</taxon>
        <taxon>Providencia</taxon>
    </lineage>
</organism>
<gene>
    <name evidence="1" type="ORF">HMPREF1563_3184</name>
</gene>
<dbReference type="AlphaFoldDB" id="A0AAV3M3N4"/>
<protein>
    <submittedName>
        <fullName evidence="1">Uncharacterized protein</fullName>
    </submittedName>
</protein>
<accession>A0AAV3M3N4</accession>
<evidence type="ECO:0000313" key="1">
    <source>
        <dbReference type="EMBL" id="EUD10388.1"/>
    </source>
</evidence>